<name>A0A6J4KIX3_9BACT</name>
<dbReference type="AlphaFoldDB" id="A0A6J4KIX3"/>
<feature type="region of interest" description="Disordered" evidence="1">
    <location>
        <begin position="15"/>
        <end position="53"/>
    </location>
</feature>
<reference evidence="2" key="1">
    <citation type="submission" date="2020-02" db="EMBL/GenBank/DDBJ databases">
        <authorList>
            <person name="Meier V. D."/>
        </authorList>
    </citation>
    <scope>NUCLEOTIDE SEQUENCE</scope>
    <source>
        <strain evidence="2">AVDCRST_MAG11</strain>
    </source>
</reference>
<proteinExistence type="predicted"/>
<accession>A0A6J4KIX3</accession>
<evidence type="ECO:0000256" key="1">
    <source>
        <dbReference type="SAM" id="MobiDB-lite"/>
    </source>
</evidence>
<gene>
    <name evidence="2" type="ORF">AVDCRST_MAG11-1257</name>
</gene>
<evidence type="ECO:0000313" key="2">
    <source>
        <dbReference type="EMBL" id="CAA9307254.1"/>
    </source>
</evidence>
<sequence>MRAVCCLNPARGSRLWARATHDEQHQHDRRRHPERRDAGAGIPRRAGARRGPP</sequence>
<protein>
    <submittedName>
        <fullName evidence="2">Uncharacterized protein</fullName>
    </submittedName>
</protein>
<dbReference type="EMBL" id="CADCTU010000281">
    <property type="protein sequence ID" value="CAA9307254.1"/>
    <property type="molecule type" value="Genomic_DNA"/>
</dbReference>
<organism evidence="2">
    <name type="scientific">uncultured Gemmatimonadaceae bacterium</name>
    <dbReference type="NCBI Taxonomy" id="246130"/>
    <lineage>
        <taxon>Bacteria</taxon>
        <taxon>Pseudomonadati</taxon>
        <taxon>Gemmatimonadota</taxon>
        <taxon>Gemmatimonadia</taxon>
        <taxon>Gemmatimonadales</taxon>
        <taxon>Gemmatimonadaceae</taxon>
        <taxon>environmental samples</taxon>
    </lineage>
</organism>